<evidence type="ECO:0000256" key="6">
    <source>
        <dbReference type="ARBA" id="ARBA00023277"/>
    </source>
</evidence>
<protein>
    <recommendedName>
        <fullName evidence="3">cellulase</fullName>
        <ecNumber evidence="3">3.2.1.4</ecNumber>
    </recommendedName>
</protein>
<keyword evidence="5" id="KW-0136">Cellulose degradation</keyword>
<dbReference type="AlphaFoldDB" id="A0A8K0H0P7"/>
<dbReference type="EMBL" id="VOIH02000006">
    <property type="protein sequence ID" value="KAF3443490.1"/>
    <property type="molecule type" value="Genomic_DNA"/>
</dbReference>
<organism evidence="10 11">
    <name type="scientific">Rhamnella rubrinervis</name>
    <dbReference type="NCBI Taxonomy" id="2594499"/>
    <lineage>
        <taxon>Eukaryota</taxon>
        <taxon>Viridiplantae</taxon>
        <taxon>Streptophyta</taxon>
        <taxon>Embryophyta</taxon>
        <taxon>Tracheophyta</taxon>
        <taxon>Spermatophyta</taxon>
        <taxon>Magnoliopsida</taxon>
        <taxon>eudicotyledons</taxon>
        <taxon>Gunneridae</taxon>
        <taxon>Pentapetalae</taxon>
        <taxon>rosids</taxon>
        <taxon>fabids</taxon>
        <taxon>Rosales</taxon>
        <taxon>Rhamnaceae</taxon>
        <taxon>rhamnoid group</taxon>
        <taxon>Rhamneae</taxon>
        <taxon>Rhamnella</taxon>
    </lineage>
</organism>
<evidence type="ECO:0000256" key="7">
    <source>
        <dbReference type="ARBA" id="ARBA00023295"/>
    </source>
</evidence>
<comment type="similarity">
    <text evidence="2">Belongs to the glycosyl hydrolase 9 (cellulase E) family.</text>
</comment>
<name>A0A8K0H0P7_9ROSA</name>
<comment type="catalytic activity">
    <reaction evidence="1">
        <text>Endohydrolysis of (1-&gt;4)-beta-D-glucosidic linkages in cellulose, lichenin and cereal beta-D-glucans.</text>
        <dbReference type="EC" id="3.2.1.4"/>
    </reaction>
</comment>
<dbReference type="InterPro" id="IPR012341">
    <property type="entry name" value="6hp_glycosidase-like_sf"/>
</dbReference>
<dbReference type="PANTHER" id="PTHR22298">
    <property type="entry name" value="ENDO-1,4-BETA-GLUCANASE"/>
    <property type="match status" value="1"/>
</dbReference>
<keyword evidence="6" id="KW-0119">Carbohydrate metabolism</keyword>
<evidence type="ECO:0000256" key="5">
    <source>
        <dbReference type="ARBA" id="ARBA00023001"/>
    </source>
</evidence>
<dbReference type="GO" id="GO:0030245">
    <property type="term" value="P:cellulose catabolic process"/>
    <property type="evidence" value="ECO:0007669"/>
    <property type="project" value="UniProtKB-KW"/>
</dbReference>
<reference evidence="10" key="1">
    <citation type="submission" date="2020-03" db="EMBL/GenBank/DDBJ databases">
        <title>A high-quality chromosome-level genome assembly of a woody plant with both climbing and erect habits, Rhamnella rubrinervis.</title>
        <authorList>
            <person name="Lu Z."/>
            <person name="Yang Y."/>
            <person name="Zhu X."/>
            <person name="Sun Y."/>
        </authorList>
    </citation>
    <scope>NUCLEOTIDE SEQUENCE</scope>
    <source>
        <strain evidence="10">BYM</strain>
        <tissue evidence="10">Leaf</tissue>
    </source>
</reference>
<evidence type="ECO:0000256" key="1">
    <source>
        <dbReference type="ARBA" id="ARBA00000966"/>
    </source>
</evidence>
<dbReference type="InterPro" id="IPR008928">
    <property type="entry name" value="6-hairpin_glycosidase_sf"/>
</dbReference>
<keyword evidence="7" id="KW-0326">Glycosidase</keyword>
<dbReference type="Gene3D" id="1.50.10.10">
    <property type="match status" value="1"/>
</dbReference>
<accession>A0A8K0H0P7</accession>
<keyword evidence="4" id="KW-0378">Hydrolase</keyword>
<dbReference type="OrthoDB" id="10257085at2759"/>
<keyword evidence="11" id="KW-1185">Reference proteome</keyword>
<proteinExistence type="inferred from homology"/>
<evidence type="ECO:0000256" key="2">
    <source>
        <dbReference type="ARBA" id="ARBA00007072"/>
    </source>
</evidence>
<dbReference type="Pfam" id="PF00759">
    <property type="entry name" value="Glyco_hydro_9"/>
    <property type="match status" value="1"/>
</dbReference>
<sequence length="199" mass="22943">MFFGQIKGLLWTDRFFCGKENMELYLNEFKRHRLQTTTMEQKIKIHDLVFNSNFHVSWSTPKKNNVSWRGDSCLDDGYMKINDLVDGYYDAGGANKFHFPASFAMTMLNWSVLEYNAKHRAVGELKHVREIIKWGTNYLLQTFDYLDYVVSQVVGGDTSLDGTNFGIKTVGFAPKTLASTTLDINATTAWLLPLRWLFL</sequence>
<dbReference type="InterPro" id="IPR001701">
    <property type="entry name" value="Glyco_hydro_9"/>
</dbReference>
<evidence type="ECO:0000256" key="3">
    <source>
        <dbReference type="ARBA" id="ARBA00012601"/>
    </source>
</evidence>
<comment type="caution">
    <text evidence="10">The sequence shown here is derived from an EMBL/GenBank/DDBJ whole genome shotgun (WGS) entry which is preliminary data.</text>
</comment>
<evidence type="ECO:0000256" key="4">
    <source>
        <dbReference type="ARBA" id="ARBA00022801"/>
    </source>
</evidence>
<dbReference type="EC" id="3.2.1.4" evidence="3"/>
<gene>
    <name evidence="10" type="ORF">FNV43_RR13173</name>
</gene>
<evidence type="ECO:0000313" key="10">
    <source>
        <dbReference type="EMBL" id="KAF3443490.1"/>
    </source>
</evidence>
<dbReference type="Proteomes" id="UP000796880">
    <property type="component" value="Unassembled WGS sequence"/>
</dbReference>
<dbReference type="GO" id="GO:0008810">
    <property type="term" value="F:cellulase activity"/>
    <property type="evidence" value="ECO:0007669"/>
    <property type="project" value="UniProtKB-EC"/>
</dbReference>
<dbReference type="SUPFAM" id="SSF48208">
    <property type="entry name" value="Six-hairpin glycosidases"/>
    <property type="match status" value="1"/>
</dbReference>
<evidence type="ECO:0000259" key="9">
    <source>
        <dbReference type="Pfam" id="PF00759"/>
    </source>
</evidence>
<feature type="domain" description="Glycoside hydrolase family 9" evidence="9">
    <location>
        <begin position="60"/>
        <end position="165"/>
    </location>
</feature>
<evidence type="ECO:0000256" key="8">
    <source>
        <dbReference type="ARBA" id="ARBA00023326"/>
    </source>
</evidence>
<keyword evidence="8" id="KW-0624">Polysaccharide degradation</keyword>
<evidence type="ECO:0000313" key="11">
    <source>
        <dbReference type="Proteomes" id="UP000796880"/>
    </source>
</evidence>